<dbReference type="Proteomes" id="UP001190700">
    <property type="component" value="Unassembled WGS sequence"/>
</dbReference>
<dbReference type="InterPro" id="IPR000742">
    <property type="entry name" value="EGF"/>
</dbReference>
<feature type="region of interest" description="Disordered" evidence="8">
    <location>
        <begin position="1438"/>
        <end position="1464"/>
    </location>
</feature>
<evidence type="ECO:0000256" key="5">
    <source>
        <dbReference type="ARBA" id="ARBA00023136"/>
    </source>
</evidence>
<evidence type="ECO:0000256" key="2">
    <source>
        <dbReference type="ARBA" id="ARBA00022692"/>
    </source>
</evidence>
<comment type="subcellular location">
    <subcellularLocation>
        <location evidence="1">Membrane</location>
    </subcellularLocation>
</comment>
<feature type="compositionally biased region" description="Low complexity" evidence="8">
    <location>
        <begin position="2621"/>
        <end position="2631"/>
    </location>
</feature>
<dbReference type="GO" id="GO:0006816">
    <property type="term" value="P:calcium ion transport"/>
    <property type="evidence" value="ECO:0007669"/>
    <property type="project" value="TreeGrafter"/>
</dbReference>
<keyword evidence="5 9" id="KW-0472">Membrane</keyword>
<dbReference type="Gene3D" id="2.10.25.10">
    <property type="entry name" value="Laminin"/>
    <property type="match status" value="3"/>
</dbReference>
<feature type="transmembrane region" description="Helical" evidence="9">
    <location>
        <begin position="2095"/>
        <end position="2117"/>
    </location>
</feature>
<dbReference type="InterPro" id="IPR002859">
    <property type="entry name" value="PKD/REJ-like"/>
</dbReference>
<feature type="compositionally biased region" description="Basic residues" evidence="8">
    <location>
        <begin position="2452"/>
        <end position="2461"/>
    </location>
</feature>
<feature type="compositionally biased region" description="Basic and acidic residues" evidence="8">
    <location>
        <begin position="2606"/>
        <end position="2620"/>
    </location>
</feature>
<protein>
    <recommendedName>
        <fullName evidence="10">EGF-like domain-containing protein</fullName>
    </recommendedName>
</protein>
<evidence type="ECO:0000259" key="10">
    <source>
        <dbReference type="PROSITE" id="PS50026"/>
    </source>
</evidence>
<evidence type="ECO:0000256" key="8">
    <source>
        <dbReference type="SAM" id="MobiDB-lite"/>
    </source>
</evidence>
<evidence type="ECO:0000256" key="4">
    <source>
        <dbReference type="ARBA" id="ARBA00022989"/>
    </source>
</evidence>
<feature type="compositionally biased region" description="Basic and acidic residues" evidence="8">
    <location>
        <begin position="1527"/>
        <end position="1538"/>
    </location>
</feature>
<dbReference type="CDD" id="cd00054">
    <property type="entry name" value="EGF_CA"/>
    <property type="match status" value="1"/>
</dbReference>
<evidence type="ECO:0000256" key="9">
    <source>
        <dbReference type="SAM" id="Phobius"/>
    </source>
</evidence>
<feature type="region of interest" description="Disordered" evidence="8">
    <location>
        <begin position="2506"/>
        <end position="2583"/>
    </location>
</feature>
<dbReference type="InterPro" id="IPR001881">
    <property type="entry name" value="EGF-like_Ca-bd_dom"/>
</dbReference>
<dbReference type="PANTHER" id="PTHR46730">
    <property type="entry name" value="POLYCYSTIN-1"/>
    <property type="match status" value="1"/>
</dbReference>
<dbReference type="Pfam" id="PF02010">
    <property type="entry name" value="REJ"/>
    <property type="match status" value="1"/>
</dbReference>
<gene>
    <name evidence="11" type="ORF">CYMTET_26006</name>
</gene>
<feature type="region of interest" description="Disordered" evidence="8">
    <location>
        <begin position="2362"/>
        <end position="2461"/>
    </location>
</feature>
<reference evidence="11 12" key="1">
    <citation type="journal article" date="2015" name="Genome Biol. Evol.">
        <title>Comparative Genomics of a Bacterivorous Green Alga Reveals Evolutionary Causalities and Consequences of Phago-Mixotrophic Mode of Nutrition.</title>
        <authorList>
            <person name="Burns J.A."/>
            <person name="Paasch A."/>
            <person name="Narechania A."/>
            <person name="Kim E."/>
        </authorList>
    </citation>
    <scope>NUCLEOTIDE SEQUENCE [LARGE SCALE GENOMIC DNA]</scope>
    <source>
        <strain evidence="11 12">PLY_AMNH</strain>
    </source>
</reference>
<feature type="domain" description="EGF-like" evidence="10">
    <location>
        <begin position="347"/>
        <end position="389"/>
    </location>
</feature>
<dbReference type="GO" id="GO:0005261">
    <property type="term" value="F:monoatomic cation channel activity"/>
    <property type="evidence" value="ECO:0007669"/>
    <property type="project" value="TreeGrafter"/>
</dbReference>
<keyword evidence="3" id="KW-0677">Repeat</keyword>
<feature type="transmembrane region" description="Helical" evidence="9">
    <location>
        <begin position="2169"/>
        <end position="2188"/>
    </location>
</feature>
<keyword evidence="2 9" id="KW-0812">Transmembrane</keyword>
<feature type="region of interest" description="Disordered" evidence="8">
    <location>
        <begin position="1515"/>
        <end position="1538"/>
    </location>
</feature>
<sequence>MPRVVGMAFGVISPIHVVARESFRFPLLFSPRWRVREGERNGPGPQECSNHPGGFTCGDCPLGHRGSGYTLCVPASTCEEDNGGCDLLTSCASAAAGATECGPCPMGFTGTGATGCADEDGCAMAAADGGCYPGVPCSDIPAPGSGYTCGRCPVGMEGDGVSCWDDACSHNNGGCDVRVSCTNAASETTGRLCGACPTGYLDVLQDGTSCEEEDGCTAGAPPCFPGVACTDIPAPGTGVSCGECPAGYLPGPSGANPACEDVDECAEEDGGCDTLTTCENLQGGRACGDCPPGFMGTGEAGCRPMQTCDISNGGCHNLTTCAEVGGGVECGECPAGYQGSGSTVCEDIDGCKPEPCFPGVACVDVAAPGEGYTCGGCPEGYKGDGETCQRCELGLFIVSSTVADGKVKRAYLNQVIGELLGLTDPECVPSSDTTFTWAVSAGGTAVELTDERNQASTLRLTFAKSTLTTYLSYTALLSARVTASPEVSASAAVSFYVEPQALVALVTPSELQTGEDSEVVLDAAGSFDPDGEPGEMRFDWSCTRVGESERCRNRNETLLPTSWSAPTLHLSLQGSPEGLVYTFVLKVSKGAREAVTTVTVTMISGALPVPAIVALPGKVNANARVILQSFTESGAPASVARVWSMSSEPGTDALELAAAASTTLYGVDLVLKADVLMCGGTYLFKLNVADDFGAASTSLRVVVNQPPANGAVAVSPSEGFMLETVFQVTASGWEDDDTPLWYQVVCRVVGGAQDVAEVLAFRPQADGSSMLPESGLEEHARAVEVFVVVQDALGAVTTSEAVNVTVNPVELADDAALASYMDDKLAATEIAMSNDDVGSAMVLVDGLSSTMNTYGARRRSRRRRILLQGGDPAEEEAEDAAAATAREAQRESILDIVGAAQASVLVSDSSLQRMAASTARVMQAPEEVAAASQDKAYAILEGVVASAASADYDAALTPLTTSEVGHALSGLVTAGVLSALPSAAPNPASRGLHTLRGMAATLAMNMVNGEDPTTMASDVLTMRVQQEDLGDPASRAFGAPLDTPGGLSSVSFPESLGSAIGSGSTTITLLTSAVDPHLNLTGNDTAAAALRRSLLEASLSGPVGEEVSVSSVVTSIGLSKGEGGDEIAVRGLEEGITFTLPLDATAGGGNWSASVQCAFYDEAAGQYSGAGCASLPAPAPPGVALTWRSLNVSLHGTGEWGNLDLQRMWAVDAASSGWFLSGCEESFEAAHAEYLGTDAGLRKYLGEGCVAADPGNNVSCWWEWQSQAFFGPGCEAGTHVHCLCTHLTDFKATRQTEAGALEIPRGSALSTSDMTALSTDDLAESTTLLAVLAGLMLGAVLLAWLSNLVHEMEKKSILRNLMKHHGTDALWFKQVGDTWTWSLAEEEELQDIAGYNAILQPHSRRAQSLALQPDEEEAPKRLFPPASTIMKTLSAKITAPGSPSTRHLQEASMGGSEGDPREQWPVADHSMSLHTHNLILPIWVPQVDVAAGQTSQASHSLSDFTSLSLGVSQLAGQPTRSAGGLGKEPRASQRVEPAWRARSHRLEPLAQDSARQVRSGQLPATLEMEARAPSVSQPVVEAFTMPPQTMPGGLEDPRCSSPLESEASPTRPLLGGKLSDALASPEVARKQLQRVAQRLKVLVRAVVSKEKLKDFSTSEELCAVLGVNFTKLMLCLPVAHMKKRARAAQQKRASQLFLGTIGAGKSGKVLPGQAAVEAAPQNKWKFKKKKLRNLLSLERMLGTALVHAFMDINQLLTDTLQQTHIASACNLPWSTPPGRDFGWFTEVFKELITACQGGRWYHYSQLFQMVFLQERDAGFRPTQALANVLRVGCPSSSLADSPMVDFEVEGLHRSLPKEVERQLDTDDEAEVMSVWATALALELYEGLPFSWAMDPQCKPTERVSLGDTILRNLQERPSVGKTMLPTLRAVAARQVAQWQEAHLGSLAALRQRAESDKWKLQGTAGISREGLLARIGKWTYGSALFILTSHPLVAIYRVKSTEAFSRAERLFVQINVFIVMLSCTMAFYYSRTVTCCVDLQSFVGCPGPSRSSACLGYPTCRDLLTSARSVEFPEELAAADFTCTAFPQNTWTDRIWMALCINAVVIPINVLLMALFLNSGSSGIPGHAGYKVSKAMEQLVGPKRGAVLMSLFTFLYAIFFDFKMLTKAMAMAFMAFFSMLFKPVATVSKYVKPMVRSLISLLAWPSTLWSAACRALWAATWRMVPMAARKRIERMTPRNSPFIDPLVKHDIQIQGMIDNIVDKIAYCLLAVFWGMTVWILLTYGMLIRQTMGAEAERELIKTWGMVLLSEQFGLGALKLMLARSAGLFVNQQYGQLVAGKDANDILQWGVFALTAPQGPAADSQFLPAQSSFPGDSLQVQQQHSQASPGSPLERPQSQQQQASRQQQRPRVRVGPSAGRSGASLERTYSQHLPVRSPAVAHSRQQPQSAAHLAKHTPGRPRRAQQLLLQRGPESMEHTHLEQQELLQSEVAVPDDAVQQQLTRLAATQQPSLLDPSVHPAPSTTRTEQPPHRTTPSTAESDVDLDAPTISRAEYEMRRARRKMRRPSWGGAPAPSPPIMADEDGLSETGLLVFTAQADGITTVASVEREVEPPPAERERSSPGSTFSFGTSQKTGVRNSPVE</sequence>
<feature type="region of interest" description="Disordered" evidence="8">
    <location>
        <begin position="1586"/>
        <end position="1617"/>
    </location>
</feature>
<evidence type="ECO:0000313" key="12">
    <source>
        <dbReference type="Proteomes" id="UP001190700"/>
    </source>
</evidence>
<dbReference type="GO" id="GO:0005886">
    <property type="term" value="C:plasma membrane"/>
    <property type="evidence" value="ECO:0007669"/>
    <property type="project" value="TreeGrafter"/>
</dbReference>
<keyword evidence="4 9" id="KW-1133">Transmembrane helix</keyword>
<dbReference type="PROSITE" id="PS50026">
    <property type="entry name" value="EGF_3"/>
    <property type="match status" value="1"/>
</dbReference>
<feature type="transmembrane region" description="Helical" evidence="9">
    <location>
        <begin position="2208"/>
        <end position="2228"/>
    </location>
</feature>
<dbReference type="SMART" id="SM00181">
    <property type="entry name" value="EGF"/>
    <property type="match status" value="7"/>
</dbReference>
<feature type="compositionally biased region" description="Polar residues" evidence="8">
    <location>
        <begin position="2366"/>
        <end position="2388"/>
    </location>
</feature>
<comment type="caution">
    <text evidence="7">Lacks conserved residue(s) required for the propagation of feature annotation.</text>
</comment>
<evidence type="ECO:0000256" key="3">
    <source>
        <dbReference type="ARBA" id="ARBA00022737"/>
    </source>
</evidence>
<proteinExistence type="predicted"/>
<evidence type="ECO:0000256" key="6">
    <source>
        <dbReference type="ARBA" id="ARBA00023157"/>
    </source>
</evidence>
<keyword evidence="12" id="KW-1185">Reference proteome</keyword>
<feature type="compositionally biased region" description="Polar residues" evidence="8">
    <location>
        <begin position="2521"/>
        <end position="2539"/>
    </location>
</feature>
<evidence type="ECO:0000256" key="7">
    <source>
        <dbReference type="PROSITE-ProRule" id="PRU00076"/>
    </source>
</evidence>
<keyword evidence="7" id="KW-0245">EGF-like domain</keyword>
<evidence type="ECO:0000256" key="1">
    <source>
        <dbReference type="ARBA" id="ARBA00004370"/>
    </source>
</evidence>
<accession>A0AAE0FSY8</accession>
<feature type="compositionally biased region" description="Polar residues" evidence="8">
    <location>
        <begin position="2632"/>
        <end position="2642"/>
    </location>
</feature>
<comment type="caution">
    <text evidence="11">The sequence shown here is derived from an EMBL/GenBank/DDBJ whole genome shotgun (WGS) entry which is preliminary data.</text>
</comment>
<name>A0AAE0FSY8_9CHLO</name>
<feature type="transmembrane region" description="Helical" evidence="9">
    <location>
        <begin position="2264"/>
        <end position="2286"/>
    </location>
</feature>
<evidence type="ECO:0000313" key="11">
    <source>
        <dbReference type="EMBL" id="KAK3265299.1"/>
    </source>
</evidence>
<dbReference type="PANTHER" id="PTHR46730:SF1">
    <property type="entry name" value="PLAT DOMAIN-CONTAINING PROTEIN"/>
    <property type="match status" value="1"/>
</dbReference>
<feature type="transmembrane region" description="Helical" evidence="9">
    <location>
        <begin position="2010"/>
        <end position="2029"/>
    </location>
</feature>
<feature type="compositionally biased region" description="Low complexity" evidence="8">
    <location>
        <begin position="2394"/>
        <end position="2408"/>
    </location>
</feature>
<dbReference type="InterPro" id="IPR009030">
    <property type="entry name" value="Growth_fac_rcpt_cys_sf"/>
</dbReference>
<feature type="transmembrane region" description="Helical" evidence="9">
    <location>
        <begin position="2145"/>
        <end position="2162"/>
    </location>
</feature>
<feature type="region of interest" description="Disordered" evidence="8">
    <location>
        <begin position="2603"/>
        <end position="2642"/>
    </location>
</feature>
<organism evidence="11 12">
    <name type="scientific">Cymbomonas tetramitiformis</name>
    <dbReference type="NCBI Taxonomy" id="36881"/>
    <lineage>
        <taxon>Eukaryota</taxon>
        <taxon>Viridiplantae</taxon>
        <taxon>Chlorophyta</taxon>
        <taxon>Pyramimonadophyceae</taxon>
        <taxon>Pyramimonadales</taxon>
        <taxon>Pyramimonadaceae</taxon>
        <taxon>Cymbomonas</taxon>
    </lineage>
</organism>
<dbReference type="GO" id="GO:0005509">
    <property type="term" value="F:calcium ion binding"/>
    <property type="evidence" value="ECO:0007669"/>
    <property type="project" value="InterPro"/>
</dbReference>
<dbReference type="SUPFAM" id="SSF57184">
    <property type="entry name" value="Growth factor receptor domain"/>
    <property type="match status" value="1"/>
</dbReference>
<keyword evidence="6" id="KW-1015">Disulfide bond</keyword>
<dbReference type="EMBL" id="LGRX02014019">
    <property type="protein sequence ID" value="KAK3265299.1"/>
    <property type="molecule type" value="Genomic_DNA"/>
</dbReference>
<dbReference type="SMART" id="SM00179">
    <property type="entry name" value="EGF_CA"/>
    <property type="match status" value="3"/>
</dbReference>